<sequence>MLVYWRSPRYNVVRLFYTMLAALILGTQFWGVGSKRDTTQALFTVMGALYSACIFLGVSNASSVQPIVAIERTVFYREKAAGMYSPLAYAAAQQGIISSQLGNVETIIQGQGFQVSVKDYLKANYDYGTNKIGPSIAVLLVFNLLFFSVFAVSVKFINFQRR</sequence>
<feature type="transmembrane region" description="Helical" evidence="6">
    <location>
        <begin position="39"/>
        <end position="58"/>
    </location>
</feature>
<keyword evidence="2" id="KW-0813">Transport</keyword>
<evidence type="ECO:0000256" key="6">
    <source>
        <dbReference type="SAM" id="Phobius"/>
    </source>
</evidence>
<evidence type="ECO:0000256" key="4">
    <source>
        <dbReference type="ARBA" id="ARBA00022989"/>
    </source>
</evidence>
<dbReference type="InterPro" id="IPR013525">
    <property type="entry name" value="ABC2_TM"/>
</dbReference>
<gene>
    <name evidence="9" type="ORF">LITE_LOCUS41783</name>
</gene>
<dbReference type="PANTHER" id="PTHR48040:SF13">
    <property type="entry name" value="ABC TRANSPORTER G FAMILY MEMBER 31"/>
    <property type="match status" value="1"/>
</dbReference>
<evidence type="ECO:0000259" key="8">
    <source>
        <dbReference type="Pfam" id="PF06422"/>
    </source>
</evidence>
<evidence type="ECO:0008006" key="11">
    <source>
        <dbReference type="Google" id="ProtNLM"/>
    </source>
</evidence>
<accession>A0AAV0Q6H9</accession>
<feature type="domain" description="ABC-2 type transporter transmembrane" evidence="7">
    <location>
        <begin position="2"/>
        <end position="94"/>
    </location>
</feature>
<comment type="subcellular location">
    <subcellularLocation>
        <location evidence="1">Membrane</location>
        <topology evidence="1">Multi-pass membrane protein</topology>
    </subcellularLocation>
</comment>
<feature type="transmembrane region" description="Helical" evidence="6">
    <location>
        <begin position="136"/>
        <end position="157"/>
    </location>
</feature>
<evidence type="ECO:0000259" key="7">
    <source>
        <dbReference type="Pfam" id="PF01061"/>
    </source>
</evidence>
<evidence type="ECO:0000256" key="2">
    <source>
        <dbReference type="ARBA" id="ARBA00022448"/>
    </source>
</evidence>
<feature type="domain" description="CDR ABC transporter" evidence="8">
    <location>
        <begin position="106"/>
        <end position="160"/>
    </location>
</feature>
<dbReference type="AlphaFoldDB" id="A0AAV0Q6H9"/>
<protein>
    <recommendedName>
        <fullName evidence="11">ABC-2 type transporter domain-containing protein</fullName>
    </recommendedName>
</protein>
<evidence type="ECO:0000256" key="3">
    <source>
        <dbReference type="ARBA" id="ARBA00022692"/>
    </source>
</evidence>
<dbReference type="PANTHER" id="PTHR48040">
    <property type="entry name" value="PLEIOTROPIC DRUG RESISTANCE PROTEIN 1-LIKE ISOFORM X1"/>
    <property type="match status" value="1"/>
</dbReference>
<comment type="caution">
    <text evidence="9">The sequence shown here is derived from an EMBL/GenBank/DDBJ whole genome shotgun (WGS) entry which is preliminary data.</text>
</comment>
<evidence type="ECO:0000256" key="1">
    <source>
        <dbReference type="ARBA" id="ARBA00004141"/>
    </source>
</evidence>
<dbReference type="EMBL" id="CAMGYJ010000009">
    <property type="protein sequence ID" value="CAI0540634.1"/>
    <property type="molecule type" value="Genomic_DNA"/>
</dbReference>
<evidence type="ECO:0000313" key="9">
    <source>
        <dbReference type="EMBL" id="CAI0540634.1"/>
    </source>
</evidence>
<dbReference type="InterPro" id="IPR010929">
    <property type="entry name" value="PDR_CDR_ABC"/>
</dbReference>
<dbReference type="Pfam" id="PF06422">
    <property type="entry name" value="PDR_CDR"/>
    <property type="match status" value="1"/>
</dbReference>
<dbReference type="GO" id="GO:0005524">
    <property type="term" value="F:ATP binding"/>
    <property type="evidence" value="ECO:0007669"/>
    <property type="project" value="InterPro"/>
</dbReference>
<keyword evidence="3 6" id="KW-0812">Transmembrane</keyword>
<evidence type="ECO:0000313" key="10">
    <source>
        <dbReference type="Proteomes" id="UP001154282"/>
    </source>
</evidence>
<dbReference type="GO" id="GO:0140359">
    <property type="term" value="F:ABC-type transporter activity"/>
    <property type="evidence" value="ECO:0007669"/>
    <property type="project" value="InterPro"/>
</dbReference>
<dbReference type="Pfam" id="PF01061">
    <property type="entry name" value="ABC2_membrane"/>
    <property type="match status" value="1"/>
</dbReference>
<reference evidence="9" key="1">
    <citation type="submission" date="2022-08" db="EMBL/GenBank/DDBJ databases">
        <authorList>
            <person name="Gutierrez-Valencia J."/>
        </authorList>
    </citation>
    <scope>NUCLEOTIDE SEQUENCE</scope>
</reference>
<keyword evidence="4 6" id="KW-1133">Transmembrane helix</keyword>
<dbReference type="GO" id="GO:0016020">
    <property type="term" value="C:membrane"/>
    <property type="evidence" value="ECO:0007669"/>
    <property type="project" value="UniProtKB-SubCell"/>
</dbReference>
<proteinExistence type="predicted"/>
<dbReference type="Proteomes" id="UP001154282">
    <property type="component" value="Unassembled WGS sequence"/>
</dbReference>
<keyword evidence="5 6" id="KW-0472">Membrane</keyword>
<keyword evidence="10" id="KW-1185">Reference proteome</keyword>
<organism evidence="9 10">
    <name type="scientific">Linum tenue</name>
    <dbReference type="NCBI Taxonomy" id="586396"/>
    <lineage>
        <taxon>Eukaryota</taxon>
        <taxon>Viridiplantae</taxon>
        <taxon>Streptophyta</taxon>
        <taxon>Embryophyta</taxon>
        <taxon>Tracheophyta</taxon>
        <taxon>Spermatophyta</taxon>
        <taxon>Magnoliopsida</taxon>
        <taxon>eudicotyledons</taxon>
        <taxon>Gunneridae</taxon>
        <taxon>Pentapetalae</taxon>
        <taxon>rosids</taxon>
        <taxon>fabids</taxon>
        <taxon>Malpighiales</taxon>
        <taxon>Linaceae</taxon>
        <taxon>Linum</taxon>
    </lineage>
</organism>
<feature type="transmembrane region" description="Helical" evidence="6">
    <location>
        <begin position="12"/>
        <end position="32"/>
    </location>
</feature>
<name>A0AAV0Q6H9_9ROSI</name>
<evidence type="ECO:0000256" key="5">
    <source>
        <dbReference type="ARBA" id="ARBA00023136"/>
    </source>
</evidence>